<dbReference type="CDD" id="cd02244">
    <property type="entry name" value="cupin_7S_vicilin-like_N"/>
    <property type="match status" value="1"/>
</dbReference>
<feature type="domain" description="Cupin type-1" evidence="3">
    <location>
        <begin position="251"/>
        <end position="403"/>
    </location>
</feature>
<dbReference type="SMART" id="SM00835">
    <property type="entry name" value="Cupin_1"/>
    <property type="match status" value="2"/>
</dbReference>
<dbReference type="InterPro" id="IPR011051">
    <property type="entry name" value="RmlC_Cupin_sf"/>
</dbReference>
<comment type="caution">
    <text evidence="4">The sequence shown here is derived from an EMBL/GenBank/DDBJ whole genome shotgun (WGS) entry which is preliminary data.</text>
</comment>
<evidence type="ECO:0000256" key="2">
    <source>
        <dbReference type="SAM" id="SignalP"/>
    </source>
</evidence>
<dbReference type="InterPro" id="IPR050253">
    <property type="entry name" value="Seed_Storage-Functional"/>
</dbReference>
<dbReference type="SUPFAM" id="SSF51182">
    <property type="entry name" value="RmlC-like cupins"/>
    <property type="match status" value="1"/>
</dbReference>
<evidence type="ECO:0000313" key="5">
    <source>
        <dbReference type="Proteomes" id="UP000283530"/>
    </source>
</evidence>
<dbReference type="Gene3D" id="2.60.120.10">
    <property type="entry name" value="Jelly Rolls"/>
    <property type="match status" value="2"/>
</dbReference>
<feature type="region of interest" description="Disordered" evidence="1">
    <location>
        <begin position="429"/>
        <end position="574"/>
    </location>
</feature>
<dbReference type="AlphaFoldDB" id="A0A3S4N3K6"/>
<name>A0A3S4N3K6_9MAGN</name>
<dbReference type="Proteomes" id="UP000283530">
    <property type="component" value="Unassembled WGS sequence"/>
</dbReference>
<dbReference type="Pfam" id="PF00190">
    <property type="entry name" value="Cupin_1"/>
    <property type="match status" value="2"/>
</dbReference>
<dbReference type="PANTHER" id="PTHR31189:SF7">
    <property type="entry name" value="OS03G0197300 PROTEIN"/>
    <property type="match status" value="1"/>
</dbReference>
<dbReference type="InterPro" id="IPR006045">
    <property type="entry name" value="Cupin_1"/>
</dbReference>
<dbReference type="InterPro" id="IPR014710">
    <property type="entry name" value="RmlC-like_jellyroll"/>
</dbReference>
<feature type="chain" id="PRO_5018696551" evidence="2">
    <location>
        <begin position="35"/>
        <end position="574"/>
    </location>
</feature>
<dbReference type="OrthoDB" id="1932894at2759"/>
<feature type="domain" description="Cupin type-1" evidence="3">
    <location>
        <begin position="46"/>
        <end position="201"/>
    </location>
</feature>
<evidence type="ECO:0000256" key="1">
    <source>
        <dbReference type="SAM" id="MobiDB-lite"/>
    </source>
</evidence>
<dbReference type="PANTHER" id="PTHR31189">
    <property type="entry name" value="OS03G0336100 PROTEIN-RELATED"/>
    <property type="match status" value="1"/>
</dbReference>
<evidence type="ECO:0000313" key="4">
    <source>
        <dbReference type="EMBL" id="RWR72343.1"/>
    </source>
</evidence>
<dbReference type="STRING" id="337451.A0A3S4N3K6"/>
<reference evidence="4 5" key="1">
    <citation type="journal article" date="2019" name="Nat. Plants">
        <title>Stout camphor tree genome fills gaps in understanding of flowering plant genome evolution.</title>
        <authorList>
            <person name="Chaw S.M."/>
            <person name="Liu Y.C."/>
            <person name="Wu Y.W."/>
            <person name="Wang H.Y."/>
            <person name="Lin C.I."/>
            <person name="Wu C.S."/>
            <person name="Ke H.M."/>
            <person name="Chang L.Y."/>
            <person name="Hsu C.Y."/>
            <person name="Yang H.T."/>
            <person name="Sudianto E."/>
            <person name="Hsu M.H."/>
            <person name="Wu K.P."/>
            <person name="Wang L.N."/>
            <person name="Leebens-Mack J.H."/>
            <person name="Tsai I.J."/>
        </authorList>
    </citation>
    <scope>NUCLEOTIDE SEQUENCE [LARGE SCALE GENOMIC DNA]</scope>
    <source>
        <strain evidence="5">cv. Chaw 1501</strain>
        <tissue evidence="4">Young leaves</tissue>
    </source>
</reference>
<dbReference type="CDD" id="cd02245">
    <property type="entry name" value="cupin_7S_vicilin-like_C"/>
    <property type="match status" value="1"/>
</dbReference>
<feature type="signal peptide" evidence="2">
    <location>
        <begin position="1"/>
        <end position="34"/>
    </location>
</feature>
<gene>
    <name evidence="4" type="ORF">CKAN_00055800</name>
</gene>
<organism evidence="4 5">
    <name type="scientific">Cinnamomum micranthum f. kanehirae</name>
    <dbReference type="NCBI Taxonomy" id="337451"/>
    <lineage>
        <taxon>Eukaryota</taxon>
        <taxon>Viridiplantae</taxon>
        <taxon>Streptophyta</taxon>
        <taxon>Embryophyta</taxon>
        <taxon>Tracheophyta</taxon>
        <taxon>Spermatophyta</taxon>
        <taxon>Magnoliopsida</taxon>
        <taxon>Magnoliidae</taxon>
        <taxon>Laurales</taxon>
        <taxon>Lauraceae</taxon>
        <taxon>Cinnamomum</taxon>
    </lineage>
</organism>
<evidence type="ECO:0000259" key="3">
    <source>
        <dbReference type="SMART" id="SM00835"/>
    </source>
</evidence>
<accession>A0A3S4N3K6</accession>
<dbReference type="EMBL" id="QPKB01000001">
    <property type="protein sequence ID" value="RWR72343.1"/>
    <property type="molecule type" value="Genomic_DNA"/>
</dbReference>
<feature type="compositionally biased region" description="Basic and acidic residues" evidence="1">
    <location>
        <begin position="429"/>
        <end position="559"/>
    </location>
</feature>
<keyword evidence="2" id="KW-0732">Signal</keyword>
<protein>
    <submittedName>
        <fullName evidence="4">Cupin 1</fullName>
    </submittedName>
</protein>
<sequence>MRFSITAKMPRKPCISMISTLLLFLFLVCDPLNAIPLKKDDVFSPHRLITREKRRTLASTDSGQISAVEVDDGYRGPYHLQFITMEPSSLFLPVMLQTDMVFYVQSGRGQLTYHDGENKRDQVELERGDIFRLRCGSVFYVQSYANPMREKLRIFAVFTSKINENIQLEYFGAYSKISDLVLGFDERVLQVAFKVSEEELKGITMAKKPPSIVHMSKNTENEKFDWREGIIQALVGGGSSHSLDNKKGKTFNILKAKPDFKNCNGWSLAVTSKDFHALKGSDVGAFMVNLTKGSMMGPHWNPRATEITVVLQGQGMVHVVCPSNAPQCKNARFRVKEGDVFAVPRFHPMAQISFNNDSLVFMGFSTMARNNRPQFLAGKWSVLRTIDEDIWAMSFNVSNTTIKHFISAQSESVILECASCAEYEEKKMEEDIEKEKQEEKGRKQEEEEEEAMKKEKEEEARRREEEEARRREEKEEEAARRQEEEREAMRKVEAARKREEEERKKEQEEARRQEEEREARQKEEKEARKREEEEETRKREKEWEEPPPRREEEKREEGKGGGGGGGWKSLKSVF</sequence>
<keyword evidence="5" id="KW-1185">Reference proteome</keyword>
<proteinExistence type="predicted"/>